<reference evidence="5 6" key="1">
    <citation type="journal article" date="2020" name="IScience">
        <title>Genome Sequencing of the Endangered Kingdonia uniflora (Circaeasteraceae, Ranunculales) Reveals Potential Mechanisms of Evolutionary Specialization.</title>
        <authorList>
            <person name="Sun Y."/>
            <person name="Deng T."/>
            <person name="Zhang A."/>
            <person name="Moore M.J."/>
            <person name="Landis J.B."/>
            <person name="Lin N."/>
            <person name="Zhang H."/>
            <person name="Zhang X."/>
            <person name="Huang J."/>
            <person name="Zhang X."/>
            <person name="Sun H."/>
            <person name="Wang H."/>
        </authorList>
    </citation>
    <scope>NUCLEOTIDE SEQUENCE [LARGE SCALE GENOMIC DNA]</scope>
    <source>
        <strain evidence="5">TB1705</strain>
        <tissue evidence="5">Leaf</tissue>
    </source>
</reference>
<evidence type="ECO:0000256" key="2">
    <source>
        <dbReference type="ARBA" id="ARBA00022528"/>
    </source>
</evidence>
<dbReference type="InterPro" id="IPR036397">
    <property type="entry name" value="RNaseH_sf"/>
</dbReference>
<dbReference type="InterPro" id="IPR012337">
    <property type="entry name" value="RNaseH-like_sf"/>
</dbReference>
<dbReference type="GO" id="GO:0009507">
    <property type="term" value="C:chloroplast"/>
    <property type="evidence" value="ECO:0007669"/>
    <property type="project" value="UniProtKB-SubCell"/>
</dbReference>
<dbReference type="GO" id="GO:0003676">
    <property type="term" value="F:nucleic acid binding"/>
    <property type="evidence" value="ECO:0007669"/>
    <property type="project" value="InterPro"/>
</dbReference>
<accession>A0A7J7M6L5</accession>
<evidence type="ECO:0000256" key="3">
    <source>
        <dbReference type="ARBA" id="ARBA00022640"/>
    </source>
</evidence>
<keyword evidence="6" id="KW-1185">Reference proteome</keyword>
<dbReference type="OrthoDB" id="196308at2759"/>
<evidence type="ECO:0000313" key="5">
    <source>
        <dbReference type="EMBL" id="KAF6150517.1"/>
    </source>
</evidence>
<comment type="subcellular location">
    <subcellularLocation>
        <location evidence="1">Plastid</location>
        <location evidence="1">Chloroplast</location>
    </subcellularLocation>
</comment>
<evidence type="ECO:0000259" key="4">
    <source>
        <dbReference type="Pfam" id="PF13456"/>
    </source>
</evidence>
<protein>
    <recommendedName>
        <fullName evidence="4">RNase H type-1 domain-containing protein</fullName>
    </recommendedName>
</protein>
<proteinExistence type="predicted"/>
<keyword evidence="3" id="KW-0934">Plastid</keyword>
<dbReference type="PANTHER" id="PTHR33926:SF1">
    <property type="entry name" value="PROTEIN TIC 22-LIKE, CHLOROPLASTIC"/>
    <property type="match status" value="1"/>
</dbReference>
<dbReference type="GO" id="GO:0015031">
    <property type="term" value="P:protein transport"/>
    <property type="evidence" value="ECO:0007669"/>
    <property type="project" value="InterPro"/>
</dbReference>
<dbReference type="InterPro" id="IPR007378">
    <property type="entry name" value="Tic22-like"/>
</dbReference>
<dbReference type="Proteomes" id="UP000541444">
    <property type="component" value="Unassembled WGS sequence"/>
</dbReference>
<name>A0A7J7M6L5_9MAGN</name>
<evidence type="ECO:0000313" key="6">
    <source>
        <dbReference type="Proteomes" id="UP000541444"/>
    </source>
</evidence>
<dbReference type="GO" id="GO:0004523">
    <property type="term" value="F:RNA-DNA hybrid ribonuclease activity"/>
    <property type="evidence" value="ECO:0007669"/>
    <property type="project" value="InterPro"/>
</dbReference>
<dbReference type="Gene3D" id="3.30.420.10">
    <property type="entry name" value="Ribonuclease H-like superfamily/Ribonuclease H"/>
    <property type="match status" value="1"/>
</dbReference>
<keyword evidence="2" id="KW-0150">Chloroplast</keyword>
<dbReference type="PANTHER" id="PTHR33926">
    <property type="entry name" value="PROTEIN TIC 22, CHLOROPLASTIC"/>
    <property type="match status" value="1"/>
</dbReference>
<sequence length="420" mass="47189">MEISKGNQKPQQPKPNNLQQAFITIQTHCSNLLNNLSISLHHHQQQLLILNNSSLKTHFKTHVKQAFQKGISGSQSPPWAKVHRFDVAMMTEDIEDRLAGVLVYTLSNAAEEFVLVSNERRGKSLGLFCFKKEDAESLLEQMKVMDPGMRRGSEVVAVPLGKVFQLQLKGVAFRFIPEHSQIVNALKVVPMALQGSTNGYDQARAADAEEAEALSALRGLEAARHLGLQRILLLSDCQRIVRAFRERSEDLSWGALTIAPDLRAVVDWFFDFRFEHVNSRWNDSAHILAARGVGSPSSCRFVGQEANNYEKRKNGSSDVDFDGVPVFQSPSLALRIQDKTYRPVFFRKEDLEKSLLRASRQQSQLNPAFRQGNIQVSVLEEIIKELQTSYESNWDDVVFIPPGFDVSTDVSQQGKPIAFG</sequence>
<dbReference type="SUPFAM" id="SSF53098">
    <property type="entry name" value="Ribonuclease H-like"/>
    <property type="match status" value="1"/>
</dbReference>
<dbReference type="Pfam" id="PF13456">
    <property type="entry name" value="RVT_3"/>
    <property type="match status" value="1"/>
</dbReference>
<organism evidence="5 6">
    <name type="scientific">Kingdonia uniflora</name>
    <dbReference type="NCBI Taxonomy" id="39325"/>
    <lineage>
        <taxon>Eukaryota</taxon>
        <taxon>Viridiplantae</taxon>
        <taxon>Streptophyta</taxon>
        <taxon>Embryophyta</taxon>
        <taxon>Tracheophyta</taxon>
        <taxon>Spermatophyta</taxon>
        <taxon>Magnoliopsida</taxon>
        <taxon>Ranunculales</taxon>
        <taxon>Circaeasteraceae</taxon>
        <taxon>Kingdonia</taxon>
    </lineage>
</organism>
<evidence type="ECO:0000256" key="1">
    <source>
        <dbReference type="ARBA" id="ARBA00004229"/>
    </source>
</evidence>
<gene>
    <name evidence="5" type="ORF">GIB67_030318</name>
</gene>
<dbReference type="Gene3D" id="3.40.1350.100">
    <property type="match status" value="1"/>
</dbReference>
<dbReference type="EMBL" id="JACGCM010001734">
    <property type="protein sequence ID" value="KAF6150517.1"/>
    <property type="molecule type" value="Genomic_DNA"/>
</dbReference>
<dbReference type="Pfam" id="PF04278">
    <property type="entry name" value="Tic22"/>
    <property type="match status" value="2"/>
</dbReference>
<dbReference type="AlphaFoldDB" id="A0A7J7M6L5"/>
<dbReference type="InterPro" id="IPR002156">
    <property type="entry name" value="RNaseH_domain"/>
</dbReference>
<feature type="domain" description="RNase H type-1" evidence="4">
    <location>
        <begin position="204"/>
        <end position="291"/>
    </location>
</feature>
<comment type="caution">
    <text evidence="5">The sequence shown here is derived from an EMBL/GenBank/DDBJ whole genome shotgun (WGS) entry which is preliminary data.</text>
</comment>